<dbReference type="Pfam" id="PF00646">
    <property type="entry name" value="F-box"/>
    <property type="match status" value="1"/>
</dbReference>
<evidence type="ECO:0000313" key="3">
    <source>
        <dbReference type="Proteomes" id="UP000027222"/>
    </source>
</evidence>
<evidence type="ECO:0000313" key="2">
    <source>
        <dbReference type="EMBL" id="KDR79816.1"/>
    </source>
</evidence>
<feature type="domain" description="F-box" evidence="1">
    <location>
        <begin position="23"/>
        <end position="63"/>
    </location>
</feature>
<sequence length="216" mass="24386">MEERPQERLGNIQSNTAPTFIALSLDVLINVIKYLQPCDIVAVRQTCRTLLSITKLRTVWVNALRSVMQNYFITEDTFPLQTMSLPMLEHSALSPRRFISLMEKSDNRQLEPTSTRVLSPRLTNREKATHGLSDTGHLHDMILAPGGRYLATIADCDGDSSHFTIWDLGLSGIDGIKALAHLRVAQLEDYSFVNFFPDLKKHGIFYLVTRSTTILP</sequence>
<protein>
    <recommendedName>
        <fullName evidence="1">F-box domain-containing protein</fullName>
    </recommendedName>
</protein>
<dbReference type="Proteomes" id="UP000027222">
    <property type="component" value="Unassembled WGS sequence"/>
</dbReference>
<dbReference type="HOGENOM" id="CLU_111211_0_0_1"/>
<proteinExistence type="predicted"/>
<accession>A0A067T9K3</accession>
<dbReference type="InterPro" id="IPR001810">
    <property type="entry name" value="F-box_dom"/>
</dbReference>
<organism evidence="2 3">
    <name type="scientific">Galerina marginata (strain CBS 339.88)</name>
    <dbReference type="NCBI Taxonomy" id="685588"/>
    <lineage>
        <taxon>Eukaryota</taxon>
        <taxon>Fungi</taxon>
        <taxon>Dikarya</taxon>
        <taxon>Basidiomycota</taxon>
        <taxon>Agaricomycotina</taxon>
        <taxon>Agaricomycetes</taxon>
        <taxon>Agaricomycetidae</taxon>
        <taxon>Agaricales</taxon>
        <taxon>Agaricineae</taxon>
        <taxon>Strophariaceae</taxon>
        <taxon>Galerina</taxon>
    </lineage>
</organism>
<dbReference type="EMBL" id="KL142372">
    <property type="protein sequence ID" value="KDR79816.1"/>
    <property type="molecule type" value="Genomic_DNA"/>
</dbReference>
<evidence type="ECO:0000259" key="1">
    <source>
        <dbReference type="SMART" id="SM00256"/>
    </source>
</evidence>
<gene>
    <name evidence="2" type="ORF">GALMADRAFT_61953</name>
</gene>
<name>A0A067T9K3_GALM3</name>
<dbReference type="SMART" id="SM00256">
    <property type="entry name" value="FBOX"/>
    <property type="match status" value="1"/>
</dbReference>
<dbReference type="AlphaFoldDB" id="A0A067T9K3"/>
<reference evidence="3" key="1">
    <citation type="journal article" date="2014" name="Proc. Natl. Acad. Sci. U.S.A.">
        <title>Extensive sampling of basidiomycete genomes demonstrates inadequacy of the white-rot/brown-rot paradigm for wood decay fungi.</title>
        <authorList>
            <person name="Riley R."/>
            <person name="Salamov A.A."/>
            <person name="Brown D.W."/>
            <person name="Nagy L.G."/>
            <person name="Floudas D."/>
            <person name="Held B.W."/>
            <person name="Levasseur A."/>
            <person name="Lombard V."/>
            <person name="Morin E."/>
            <person name="Otillar R."/>
            <person name="Lindquist E.A."/>
            <person name="Sun H."/>
            <person name="LaButti K.M."/>
            <person name="Schmutz J."/>
            <person name="Jabbour D."/>
            <person name="Luo H."/>
            <person name="Baker S.E."/>
            <person name="Pisabarro A.G."/>
            <person name="Walton J.D."/>
            <person name="Blanchette R.A."/>
            <person name="Henrissat B."/>
            <person name="Martin F."/>
            <person name="Cullen D."/>
            <person name="Hibbett D.S."/>
            <person name="Grigoriev I.V."/>
        </authorList>
    </citation>
    <scope>NUCLEOTIDE SEQUENCE [LARGE SCALE GENOMIC DNA]</scope>
    <source>
        <strain evidence="3">CBS 339.88</strain>
    </source>
</reference>
<dbReference type="OrthoDB" id="3145038at2759"/>
<keyword evidence="3" id="KW-1185">Reference proteome</keyword>
<dbReference type="InterPro" id="IPR036047">
    <property type="entry name" value="F-box-like_dom_sf"/>
</dbReference>
<dbReference type="SUPFAM" id="SSF81383">
    <property type="entry name" value="F-box domain"/>
    <property type="match status" value="1"/>
</dbReference>